<reference evidence="1" key="1">
    <citation type="journal article" date="2022" name="Front. Genet.">
        <title>Chromosome-Scale Assembly of the Dendrobium nobile Genome Provides Insights Into the Molecular Mechanism of the Biosynthesis of the Medicinal Active Ingredient of Dendrobium.</title>
        <authorList>
            <person name="Xu Q."/>
            <person name="Niu S.-C."/>
            <person name="Li K.-L."/>
            <person name="Zheng P.-J."/>
            <person name="Zhang X.-J."/>
            <person name="Jia Y."/>
            <person name="Liu Y."/>
            <person name="Niu Y.-X."/>
            <person name="Yu L.-H."/>
            <person name="Chen D.-F."/>
            <person name="Zhang G.-Q."/>
        </authorList>
    </citation>
    <scope>NUCLEOTIDE SEQUENCE</scope>
    <source>
        <tissue evidence="1">Leaf</tissue>
    </source>
</reference>
<protein>
    <submittedName>
        <fullName evidence="1">Uncharacterized protein</fullName>
    </submittedName>
</protein>
<name>A0A8T3BF49_DENNO</name>
<gene>
    <name evidence="1" type="ORF">KFK09_011229</name>
</gene>
<organism evidence="1 2">
    <name type="scientific">Dendrobium nobile</name>
    <name type="common">Orchid</name>
    <dbReference type="NCBI Taxonomy" id="94219"/>
    <lineage>
        <taxon>Eukaryota</taxon>
        <taxon>Viridiplantae</taxon>
        <taxon>Streptophyta</taxon>
        <taxon>Embryophyta</taxon>
        <taxon>Tracheophyta</taxon>
        <taxon>Spermatophyta</taxon>
        <taxon>Magnoliopsida</taxon>
        <taxon>Liliopsida</taxon>
        <taxon>Asparagales</taxon>
        <taxon>Orchidaceae</taxon>
        <taxon>Epidendroideae</taxon>
        <taxon>Malaxideae</taxon>
        <taxon>Dendrobiinae</taxon>
        <taxon>Dendrobium</taxon>
    </lineage>
</organism>
<sequence length="159" mass="17712">MVPSSRAVMIPCLLSQRSPSPLLSTENLAVSWRLLPTEGEIGTALPARSGQGGGAGVTHARVSVKAEAASAWPEDGGVGRLRREDGRSRRRFGSVGEFGLASSSEKEAHSAVWRRCGRRWRSSVVERWHRKFPELFFSLSLRFLERDSLNERTREDFMS</sequence>
<dbReference type="AlphaFoldDB" id="A0A8T3BF49"/>
<accession>A0A8T3BF49</accession>
<proteinExistence type="predicted"/>
<comment type="caution">
    <text evidence="1">The sequence shown here is derived from an EMBL/GenBank/DDBJ whole genome shotgun (WGS) entry which is preliminary data.</text>
</comment>
<dbReference type="Proteomes" id="UP000829196">
    <property type="component" value="Unassembled WGS sequence"/>
</dbReference>
<evidence type="ECO:0000313" key="1">
    <source>
        <dbReference type="EMBL" id="KAI0510621.1"/>
    </source>
</evidence>
<dbReference type="EMBL" id="JAGYWB010000009">
    <property type="protein sequence ID" value="KAI0510621.1"/>
    <property type="molecule type" value="Genomic_DNA"/>
</dbReference>
<keyword evidence="2" id="KW-1185">Reference proteome</keyword>
<evidence type="ECO:0000313" key="2">
    <source>
        <dbReference type="Proteomes" id="UP000829196"/>
    </source>
</evidence>